<evidence type="ECO:0000313" key="3">
    <source>
        <dbReference type="Proteomes" id="UP001210865"/>
    </source>
</evidence>
<dbReference type="Proteomes" id="UP001210865">
    <property type="component" value="Chromosome"/>
</dbReference>
<evidence type="ECO:0000259" key="1">
    <source>
        <dbReference type="Pfam" id="PF04909"/>
    </source>
</evidence>
<dbReference type="PANTHER" id="PTHR35563">
    <property type="entry name" value="BARREL METAL-DEPENDENT HYDROLASE, PUTATIVE (AFU_ORTHOLOGUE AFUA_1G16240)-RELATED"/>
    <property type="match status" value="1"/>
</dbReference>
<dbReference type="Gene3D" id="3.20.20.140">
    <property type="entry name" value="Metal-dependent hydrolases"/>
    <property type="match status" value="1"/>
</dbReference>
<proteinExistence type="predicted"/>
<dbReference type="InterPro" id="IPR032466">
    <property type="entry name" value="Metal_Hydrolase"/>
</dbReference>
<dbReference type="InterPro" id="IPR006680">
    <property type="entry name" value="Amidohydro-rel"/>
</dbReference>
<organism evidence="2 3">
    <name type="scientific">Sphingomonas abietis</name>
    <dbReference type="NCBI Taxonomy" id="3012344"/>
    <lineage>
        <taxon>Bacteria</taxon>
        <taxon>Pseudomonadati</taxon>
        <taxon>Pseudomonadota</taxon>
        <taxon>Alphaproteobacteria</taxon>
        <taxon>Sphingomonadales</taxon>
        <taxon>Sphingomonadaceae</taxon>
        <taxon>Sphingomonas</taxon>
    </lineage>
</organism>
<dbReference type="PANTHER" id="PTHR35563:SF2">
    <property type="entry name" value="BARREL METAL-DEPENDENT HYDROLASE, PUTATIVE (AFU_ORTHOLOGUE AFUA_1G16240)-RELATED"/>
    <property type="match status" value="1"/>
</dbReference>
<dbReference type="InterPro" id="IPR052358">
    <property type="entry name" value="Aro_Compnd_Degr_Hydrolases"/>
</dbReference>
<name>A0ABY7NT04_9SPHN</name>
<dbReference type="EMBL" id="CP115174">
    <property type="protein sequence ID" value="WBO24687.1"/>
    <property type="molecule type" value="Genomic_DNA"/>
</dbReference>
<evidence type="ECO:0000313" key="2">
    <source>
        <dbReference type="EMBL" id="WBO24687.1"/>
    </source>
</evidence>
<dbReference type="Pfam" id="PF04909">
    <property type="entry name" value="Amidohydro_2"/>
    <property type="match status" value="1"/>
</dbReference>
<sequence length="245" mass="26489">MYDPGDASVERYMRMARTVGIERVVVVNGSPYGADNRCILDSIKAFDAVLGAGQARGVAVIEPEISDEALMALRDGGICGMRINVMTGRTPISALPTIASRIAPLGMHVQLWVKGEQLAEVAQVLPDLAVPIVIDHLGQAPIPEGVQHPTFQTLLRLLEDQRVWAKLVGYRVSAGPPYSDLAAPVAAILDVAADRCVWGTDWPHPFLEGKPMPNDGDLLDLLASWCTPEQFKAVLVDNPARLYGF</sequence>
<protein>
    <submittedName>
        <fullName evidence="2">Amidohydrolase family protein</fullName>
    </submittedName>
</protein>
<keyword evidence="3" id="KW-1185">Reference proteome</keyword>
<feature type="domain" description="Amidohydrolase-related" evidence="1">
    <location>
        <begin position="2"/>
        <end position="245"/>
    </location>
</feature>
<gene>
    <name evidence="2" type="ORF">PBT88_17670</name>
</gene>
<dbReference type="SUPFAM" id="SSF51556">
    <property type="entry name" value="Metallo-dependent hydrolases"/>
    <property type="match status" value="1"/>
</dbReference>
<accession>A0ABY7NT04</accession>
<reference evidence="2 3" key="1">
    <citation type="submission" date="2022-12" db="EMBL/GenBank/DDBJ databases">
        <title>Sphingomonas abieness sp. nov., an endophytic bacterium isolated from Abies koreana.</title>
        <authorList>
            <person name="Jiang L."/>
            <person name="Lee J."/>
        </authorList>
    </citation>
    <scope>NUCLEOTIDE SEQUENCE [LARGE SCALE GENOMIC DNA]</scope>
    <source>
        <strain evidence="3">PAMB 00755</strain>
    </source>
</reference>